<keyword evidence="4" id="KW-0378">Hydrolase</keyword>
<keyword evidence="7" id="KW-0175">Coiled coil</keyword>
<reference evidence="10 11" key="2">
    <citation type="submission" date="2018-10" db="EMBL/GenBank/DDBJ databases">
        <authorList>
            <consortium name="Pathogen Informatics"/>
        </authorList>
    </citation>
    <scope>NUCLEOTIDE SEQUENCE [LARGE SCALE GENOMIC DNA]</scope>
</reference>
<accession>A0A0N4V757</accession>
<keyword evidence="6" id="KW-0539">Nucleus</keyword>
<evidence type="ECO:0000256" key="8">
    <source>
        <dbReference type="SAM" id="MobiDB-lite"/>
    </source>
</evidence>
<feature type="region of interest" description="Disordered" evidence="8">
    <location>
        <begin position="215"/>
        <end position="243"/>
    </location>
</feature>
<evidence type="ECO:0000256" key="5">
    <source>
        <dbReference type="ARBA" id="ARBA00022839"/>
    </source>
</evidence>
<feature type="domain" description="Exonuclease" evidence="9">
    <location>
        <begin position="721"/>
        <end position="877"/>
    </location>
</feature>
<keyword evidence="11" id="KW-1185">Reference proteome</keyword>
<dbReference type="AlphaFoldDB" id="A0A0N4V757"/>
<dbReference type="InterPro" id="IPR036397">
    <property type="entry name" value="RNaseH_sf"/>
</dbReference>
<dbReference type="FunFam" id="3.30.420.10:FF:000031">
    <property type="entry name" value="RNA exonuclease 1"/>
    <property type="match status" value="1"/>
</dbReference>
<dbReference type="PANTHER" id="PTHR12801:SF115">
    <property type="entry name" value="FI18136P1-RELATED"/>
    <property type="match status" value="1"/>
</dbReference>
<dbReference type="SMART" id="SM00479">
    <property type="entry name" value="EXOIII"/>
    <property type="match status" value="1"/>
</dbReference>
<gene>
    <name evidence="10" type="ORF">EVEC_LOCUS5726</name>
</gene>
<keyword evidence="3" id="KW-0540">Nuclease</keyword>
<dbReference type="InterPro" id="IPR031736">
    <property type="entry name" value="REXO1-like_dom"/>
</dbReference>
<feature type="region of interest" description="Disordered" evidence="8">
    <location>
        <begin position="260"/>
        <end position="311"/>
    </location>
</feature>
<evidence type="ECO:0000256" key="4">
    <source>
        <dbReference type="ARBA" id="ARBA00022801"/>
    </source>
</evidence>
<evidence type="ECO:0000313" key="12">
    <source>
        <dbReference type="WBParaSite" id="EVEC_0000611501-mRNA-1"/>
    </source>
</evidence>
<dbReference type="OrthoDB" id="206335at2759"/>
<feature type="compositionally biased region" description="Basic and acidic residues" evidence="8">
    <location>
        <begin position="324"/>
        <end position="345"/>
    </location>
</feature>
<organism evidence="12">
    <name type="scientific">Enterobius vermicularis</name>
    <name type="common">Human pinworm</name>
    <dbReference type="NCBI Taxonomy" id="51028"/>
    <lineage>
        <taxon>Eukaryota</taxon>
        <taxon>Metazoa</taxon>
        <taxon>Ecdysozoa</taxon>
        <taxon>Nematoda</taxon>
        <taxon>Chromadorea</taxon>
        <taxon>Rhabditida</taxon>
        <taxon>Spirurina</taxon>
        <taxon>Oxyuridomorpha</taxon>
        <taxon>Oxyuroidea</taxon>
        <taxon>Oxyuridae</taxon>
        <taxon>Enterobius</taxon>
    </lineage>
</organism>
<evidence type="ECO:0000256" key="7">
    <source>
        <dbReference type="SAM" id="Coils"/>
    </source>
</evidence>
<proteinExistence type="inferred from homology"/>
<comment type="similarity">
    <text evidence="2">Belongs to the REXO1/REXO3 family.</text>
</comment>
<evidence type="ECO:0000313" key="10">
    <source>
        <dbReference type="EMBL" id="VDD90975.1"/>
    </source>
</evidence>
<feature type="region of interest" description="Disordered" evidence="8">
    <location>
        <begin position="408"/>
        <end position="450"/>
    </location>
</feature>
<dbReference type="Proteomes" id="UP000274131">
    <property type="component" value="Unassembled WGS sequence"/>
</dbReference>
<dbReference type="PANTHER" id="PTHR12801">
    <property type="entry name" value="RNA EXONUCLEASE REXO1 / RECO3 FAMILY MEMBER-RELATED"/>
    <property type="match status" value="1"/>
</dbReference>
<evidence type="ECO:0000256" key="1">
    <source>
        <dbReference type="ARBA" id="ARBA00004123"/>
    </source>
</evidence>
<dbReference type="WBParaSite" id="EVEC_0000611501-mRNA-1">
    <property type="protein sequence ID" value="EVEC_0000611501-mRNA-1"/>
    <property type="gene ID" value="EVEC_0000611501"/>
</dbReference>
<dbReference type="Pfam" id="PF15870">
    <property type="entry name" value="EloA-BP1"/>
    <property type="match status" value="1"/>
</dbReference>
<dbReference type="SUPFAM" id="SSF53098">
    <property type="entry name" value="Ribonuclease H-like"/>
    <property type="match status" value="1"/>
</dbReference>
<dbReference type="InterPro" id="IPR013520">
    <property type="entry name" value="Ribonucl_H"/>
</dbReference>
<evidence type="ECO:0000256" key="6">
    <source>
        <dbReference type="ARBA" id="ARBA00023242"/>
    </source>
</evidence>
<dbReference type="CDD" id="cd06145">
    <property type="entry name" value="REX1_like"/>
    <property type="match status" value="1"/>
</dbReference>
<sequence length="878" mass="98329">MIGRSEHFADIVCPFDEQGCSRPYCHFWHSKDEAVWNPGSYSASSSTTPSGSMFMGYVGYVGSEASQVVNGFVSYPATTNGYVGSIASTSSAAPSETMYRGLVESSPSTSKERPRKRITTPVESVSKPKLPVELAVDDILDPSRDKVKETRREEDVCVFTPCPKKEMKLHDYVKSVAVLDTRIEELQRALEKQKREKEKMISEFKAKAKNGVDYVPSKKCTSKDQKKQSSTTSRLPAYAGGYTPTPIAVLKSKAEKKNKALSDVTEDGSLPPKVKSGKPKEELEKRLSIEDLFDEQPPEKKPRVATQEQDVKTKQNYVWTKDAERSSKLVSSEKADTSTKLDLRTKSATGSKVSAEQNTSGKKRIALAPSSQSYFQRLNTTKKHVPNVAQQLVYRYERLQKEKEEIMKKVQEKTAQSGKSSKSVEDDFKSKPTGSGSLPKGEKRVAHTASSSKFGSDKLIPLDPFSTGKVPYTLRMRYLQMFYDEFRKITDSPAEALVQAQQEEKVLKDKAVTKGGYTCSAVNVLRRLREATKGAPLSSETKSVSHAAVLEGKHHGLITVGKRKHVASVDRPLSESSFYDALNERYLLSEEQLEKNGFPLWTNDEKKTVRITASERDARKKMFVLANDLKRICCRCGAEFRLTPELEYDSVEQCVYHWGRAFKTRTQGTWESRYSCCSSDLSVKGCCVADYHVTDSACISELQAFTETPPPTGKSDPRSRRVYALDCEMVYTTRGLCLARISVVDIKDELALDILVRPRYPIVDCNTRFSGLTKEQLEKAEYSFEKAQERLFELVNAETILIGHSLESDLKAMRLVHRKVVDTSVVFPHRLGPPYKRALKTIAAEVLQLIIQEDVAGHDSKEDSSACMRLMLNKVKQG</sequence>
<feature type="coiled-coil region" evidence="7">
    <location>
        <begin position="176"/>
        <end position="210"/>
    </location>
</feature>
<feature type="compositionally biased region" description="Basic and acidic residues" evidence="8">
    <location>
        <begin position="278"/>
        <end position="289"/>
    </location>
</feature>
<protein>
    <submittedName>
        <fullName evidence="12">Exonuclease domain-containing protein</fullName>
    </submittedName>
</protein>
<dbReference type="InterPro" id="IPR034922">
    <property type="entry name" value="REX1-like_exo"/>
</dbReference>
<dbReference type="InterPro" id="IPR047021">
    <property type="entry name" value="REXO1/3/4-like"/>
</dbReference>
<evidence type="ECO:0000256" key="2">
    <source>
        <dbReference type="ARBA" id="ARBA00006357"/>
    </source>
</evidence>
<feature type="region of interest" description="Disordered" evidence="8">
    <location>
        <begin position="324"/>
        <end position="364"/>
    </location>
</feature>
<dbReference type="GO" id="GO:0005634">
    <property type="term" value="C:nucleus"/>
    <property type="evidence" value="ECO:0007669"/>
    <property type="project" value="UniProtKB-SubCell"/>
</dbReference>
<feature type="region of interest" description="Disordered" evidence="8">
    <location>
        <begin position="98"/>
        <end position="121"/>
    </location>
</feature>
<dbReference type="GO" id="GO:0003676">
    <property type="term" value="F:nucleic acid binding"/>
    <property type="evidence" value="ECO:0007669"/>
    <property type="project" value="InterPro"/>
</dbReference>
<dbReference type="EMBL" id="UXUI01008247">
    <property type="protein sequence ID" value="VDD90975.1"/>
    <property type="molecule type" value="Genomic_DNA"/>
</dbReference>
<dbReference type="GO" id="GO:0010629">
    <property type="term" value="P:negative regulation of gene expression"/>
    <property type="evidence" value="ECO:0007669"/>
    <property type="project" value="UniProtKB-ARBA"/>
</dbReference>
<keyword evidence="5" id="KW-0269">Exonuclease</keyword>
<evidence type="ECO:0000259" key="9">
    <source>
        <dbReference type="SMART" id="SM00479"/>
    </source>
</evidence>
<dbReference type="InterPro" id="IPR012337">
    <property type="entry name" value="RNaseH-like_sf"/>
</dbReference>
<dbReference type="STRING" id="51028.A0A0N4V757"/>
<dbReference type="Gene3D" id="3.30.420.10">
    <property type="entry name" value="Ribonuclease H-like superfamily/Ribonuclease H"/>
    <property type="match status" value="1"/>
</dbReference>
<comment type="subcellular location">
    <subcellularLocation>
        <location evidence="1">Nucleus</location>
    </subcellularLocation>
</comment>
<dbReference type="GO" id="GO:0004527">
    <property type="term" value="F:exonuclease activity"/>
    <property type="evidence" value="ECO:0007669"/>
    <property type="project" value="UniProtKB-KW"/>
</dbReference>
<evidence type="ECO:0000256" key="3">
    <source>
        <dbReference type="ARBA" id="ARBA00022722"/>
    </source>
</evidence>
<evidence type="ECO:0000313" key="11">
    <source>
        <dbReference type="Proteomes" id="UP000274131"/>
    </source>
</evidence>
<reference evidence="12" key="1">
    <citation type="submission" date="2017-02" db="UniProtKB">
        <authorList>
            <consortium name="WormBaseParasite"/>
        </authorList>
    </citation>
    <scope>IDENTIFICATION</scope>
</reference>
<feature type="compositionally biased region" description="Polar residues" evidence="8">
    <location>
        <begin position="346"/>
        <end position="360"/>
    </location>
</feature>
<name>A0A0N4V757_ENTVE</name>